<feature type="compositionally biased region" description="Basic and acidic residues" evidence="2">
    <location>
        <begin position="319"/>
        <end position="329"/>
    </location>
</feature>
<dbReference type="Gene3D" id="1.20.5.340">
    <property type="match status" value="1"/>
</dbReference>
<evidence type="ECO:0000256" key="2">
    <source>
        <dbReference type="SAM" id="MobiDB-lite"/>
    </source>
</evidence>
<keyword evidence="4" id="KW-1185">Reference proteome</keyword>
<evidence type="ECO:0000313" key="4">
    <source>
        <dbReference type="Proteomes" id="UP001341840"/>
    </source>
</evidence>
<sequence length="571" mass="64539">MGKKRSCQDVREPRLLNEAEAQLYGWVEEEVFTQPSVIQGDFLPELCRNIRLMGDAESEGDYVLEAAGPSDRVPFRAERGSPHFLWVYQEHFTRLRVSLPFSDFQRDVLTRCKFGFHPTARMLLYIYDVLVLPPGKGYVSFRAHQGRKMLGSYEESIQEFKWHYFKVLSSPGKRAFWLDDEGNPFPWVYWNPEVKDFTVYILDPLEMAACKFLLSLPAGLPKKNDFPCRWILDHSDAEVAQFLGGLLEVKMRQNRLDKLRAQLAYTSKMGPCSILPVSIHLNNPSAIPSAAAGTSSSADADASLRKKVPPGTICLDAEEGVKEDPSADLRRKRQKRKQDEVDLTDWVLGENSAWEHDVHPVDLAFLDNFDYRKTVDGGVASSYMRRSLVNMPPEQLLGESYRFTTKALACFQVGLEGTIASKLKTEKELAAAQDQISVQKAERDSGLAYLPLKEKVDTLNDQLSEKEGERQSALDRVAQLEEDNKVLSAQLASCQLSLEKEQKKVEAAEKDVKALNSSLVERQAALGAAYASAKFWEAEWKKLGEETLDMCQETLEIVLDQVSHLCPRVDF</sequence>
<evidence type="ECO:0000313" key="3">
    <source>
        <dbReference type="EMBL" id="MED6106724.1"/>
    </source>
</evidence>
<organism evidence="3 4">
    <name type="scientific">Stylosanthes scabra</name>
    <dbReference type="NCBI Taxonomy" id="79078"/>
    <lineage>
        <taxon>Eukaryota</taxon>
        <taxon>Viridiplantae</taxon>
        <taxon>Streptophyta</taxon>
        <taxon>Embryophyta</taxon>
        <taxon>Tracheophyta</taxon>
        <taxon>Spermatophyta</taxon>
        <taxon>Magnoliopsida</taxon>
        <taxon>eudicotyledons</taxon>
        <taxon>Gunneridae</taxon>
        <taxon>Pentapetalae</taxon>
        <taxon>rosids</taxon>
        <taxon>fabids</taxon>
        <taxon>Fabales</taxon>
        <taxon>Fabaceae</taxon>
        <taxon>Papilionoideae</taxon>
        <taxon>50 kb inversion clade</taxon>
        <taxon>dalbergioids sensu lato</taxon>
        <taxon>Dalbergieae</taxon>
        <taxon>Pterocarpus clade</taxon>
        <taxon>Stylosanthes</taxon>
    </lineage>
</organism>
<comment type="caution">
    <text evidence="3">The sequence shown here is derived from an EMBL/GenBank/DDBJ whole genome shotgun (WGS) entry which is preliminary data.</text>
</comment>
<proteinExistence type="predicted"/>
<dbReference type="Proteomes" id="UP001341840">
    <property type="component" value="Unassembled WGS sequence"/>
</dbReference>
<name>A0ABU6Q4H1_9FABA</name>
<feature type="coiled-coil region" evidence="1">
    <location>
        <begin position="422"/>
        <end position="518"/>
    </location>
</feature>
<evidence type="ECO:0008006" key="5">
    <source>
        <dbReference type="Google" id="ProtNLM"/>
    </source>
</evidence>
<accession>A0ABU6Q4H1</accession>
<keyword evidence="1" id="KW-0175">Coiled coil</keyword>
<feature type="region of interest" description="Disordered" evidence="2">
    <location>
        <begin position="315"/>
        <end position="335"/>
    </location>
</feature>
<protein>
    <recommendedName>
        <fullName evidence="5">Transposase (Putative), gypsy type</fullName>
    </recommendedName>
</protein>
<evidence type="ECO:0000256" key="1">
    <source>
        <dbReference type="SAM" id="Coils"/>
    </source>
</evidence>
<dbReference type="EMBL" id="JASCZI010000015">
    <property type="protein sequence ID" value="MED6106724.1"/>
    <property type="molecule type" value="Genomic_DNA"/>
</dbReference>
<gene>
    <name evidence="3" type="ORF">PIB30_007047</name>
</gene>
<reference evidence="3 4" key="1">
    <citation type="journal article" date="2023" name="Plants (Basel)">
        <title>Bridging the Gap: Combining Genomics and Transcriptomics Approaches to Understand Stylosanthes scabra, an Orphan Legume from the Brazilian Caatinga.</title>
        <authorList>
            <person name="Ferreira-Neto J.R.C."/>
            <person name="da Silva M.D."/>
            <person name="Binneck E."/>
            <person name="de Melo N.F."/>
            <person name="da Silva R.H."/>
            <person name="de Melo A.L.T.M."/>
            <person name="Pandolfi V."/>
            <person name="Bustamante F.O."/>
            <person name="Brasileiro-Vidal A.C."/>
            <person name="Benko-Iseppon A.M."/>
        </authorList>
    </citation>
    <scope>NUCLEOTIDE SEQUENCE [LARGE SCALE GENOMIC DNA]</scope>
    <source>
        <tissue evidence="3">Leaves</tissue>
    </source>
</reference>